<evidence type="ECO:0000313" key="2">
    <source>
        <dbReference type="EMBL" id="PVY42637.1"/>
    </source>
</evidence>
<feature type="transmembrane region" description="Helical" evidence="1">
    <location>
        <begin position="6"/>
        <end position="24"/>
    </location>
</feature>
<proteinExistence type="predicted"/>
<accession>A0A2U1B284</accession>
<keyword evidence="1" id="KW-0472">Membrane</keyword>
<comment type="caution">
    <text evidence="2">The sequence shown here is derived from an EMBL/GenBank/DDBJ whole genome shotgun (WGS) entry which is preliminary data.</text>
</comment>
<dbReference type="EMBL" id="QEKH01000011">
    <property type="protein sequence ID" value="PVY42637.1"/>
    <property type="molecule type" value="Genomic_DNA"/>
</dbReference>
<dbReference type="RefSeq" id="WP_261798368.1">
    <property type="nucleotide sequence ID" value="NZ_CABMMC010000123.1"/>
</dbReference>
<gene>
    <name evidence="2" type="ORF">C8D82_11194</name>
</gene>
<dbReference type="GeneID" id="79513935"/>
<evidence type="ECO:0000256" key="1">
    <source>
        <dbReference type="SAM" id="Phobius"/>
    </source>
</evidence>
<dbReference type="Proteomes" id="UP000245959">
    <property type="component" value="Unassembled WGS sequence"/>
</dbReference>
<evidence type="ECO:0000313" key="3">
    <source>
        <dbReference type="Proteomes" id="UP000245959"/>
    </source>
</evidence>
<organism evidence="2 3">
    <name type="scientific">Victivallis vadensis</name>
    <dbReference type="NCBI Taxonomy" id="172901"/>
    <lineage>
        <taxon>Bacteria</taxon>
        <taxon>Pseudomonadati</taxon>
        <taxon>Lentisphaerota</taxon>
        <taxon>Lentisphaeria</taxon>
        <taxon>Victivallales</taxon>
        <taxon>Victivallaceae</taxon>
        <taxon>Victivallis</taxon>
    </lineage>
</organism>
<sequence length="42" mass="4786">MFNSKFFTVMIILTVLALGATVVFQSLEMNEYSLFQTMFGSK</sequence>
<keyword evidence="1" id="KW-1133">Transmembrane helix</keyword>
<keyword evidence="1" id="KW-0812">Transmembrane</keyword>
<protein>
    <submittedName>
        <fullName evidence="2">Uncharacterized protein</fullName>
    </submittedName>
</protein>
<name>A0A2U1B284_9BACT</name>
<keyword evidence="3" id="KW-1185">Reference proteome</keyword>
<dbReference type="AlphaFoldDB" id="A0A2U1B284"/>
<reference evidence="2 3" key="1">
    <citation type="submission" date="2018-04" db="EMBL/GenBank/DDBJ databases">
        <title>Genomic Encyclopedia of Type Strains, Phase IV (KMG-IV): sequencing the most valuable type-strain genomes for metagenomic binning, comparative biology and taxonomic classification.</title>
        <authorList>
            <person name="Goeker M."/>
        </authorList>
    </citation>
    <scope>NUCLEOTIDE SEQUENCE [LARGE SCALE GENOMIC DNA]</scope>
    <source>
        <strain evidence="2 3">DSM 14823</strain>
    </source>
</reference>